<accession>A0ABN8L9D5</accession>
<keyword evidence="1" id="KW-0800">Toxin</keyword>
<dbReference type="PROSITE" id="PS51670">
    <property type="entry name" value="SHKT"/>
    <property type="match status" value="2"/>
</dbReference>
<organism evidence="6 7">
    <name type="scientific">Porites evermanni</name>
    <dbReference type="NCBI Taxonomy" id="104178"/>
    <lineage>
        <taxon>Eukaryota</taxon>
        <taxon>Metazoa</taxon>
        <taxon>Cnidaria</taxon>
        <taxon>Anthozoa</taxon>
        <taxon>Hexacorallia</taxon>
        <taxon>Scleractinia</taxon>
        <taxon>Fungiina</taxon>
        <taxon>Poritidae</taxon>
        <taxon>Porites</taxon>
    </lineage>
</organism>
<comment type="caution">
    <text evidence="6">The sequence shown here is derived from an EMBL/GenBank/DDBJ whole genome shotgun (WGS) entry which is preliminary data.</text>
</comment>
<feature type="domain" description="ShKT" evidence="5">
    <location>
        <begin position="465"/>
        <end position="503"/>
    </location>
</feature>
<feature type="compositionally biased region" description="Low complexity" evidence="3">
    <location>
        <begin position="363"/>
        <end position="383"/>
    </location>
</feature>
<evidence type="ECO:0000259" key="5">
    <source>
        <dbReference type="PROSITE" id="PS51670"/>
    </source>
</evidence>
<feature type="chain" id="PRO_5046533536" description="ShKT domain-containing protein" evidence="4">
    <location>
        <begin position="21"/>
        <end position="503"/>
    </location>
</feature>
<evidence type="ECO:0000313" key="6">
    <source>
        <dbReference type="EMBL" id="CAH3013714.1"/>
    </source>
</evidence>
<dbReference type="CDD" id="cd05380">
    <property type="entry name" value="CAP_euk"/>
    <property type="match status" value="1"/>
</dbReference>
<dbReference type="EMBL" id="CALNXI010000002">
    <property type="protein sequence ID" value="CAH3013714.1"/>
    <property type="molecule type" value="Genomic_DNA"/>
</dbReference>
<name>A0ABN8L9D5_9CNID</name>
<dbReference type="SUPFAM" id="SSF55797">
    <property type="entry name" value="PR-1-like"/>
    <property type="match status" value="1"/>
</dbReference>
<evidence type="ECO:0000256" key="1">
    <source>
        <dbReference type="ARBA" id="ARBA00022656"/>
    </source>
</evidence>
<dbReference type="PANTHER" id="PTHR10334">
    <property type="entry name" value="CYSTEINE-RICH SECRETORY PROTEIN-RELATED"/>
    <property type="match status" value="1"/>
</dbReference>
<dbReference type="InterPro" id="IPR003582">
    <property type="entry name" value="ShKT_dom"/>
</dbReference>
<dbReference type="Gene3D" id="3.40.33.10">
    <property type="entry name" value="CAP"/>
    <property type="match status" value="1"/>
</dbReference>
<dbReference type="Pfam" id="PF00188">
    <property type="entry name" value="CAP"/>
    <property type="match status" value="1"/>
</dbReference>
<dbReference type="SMART" id="SM00198">
    <property type="entry name" value="SCP"/>
    <property type="match status" value="1"/>
</dbReference>
<feature type="signal peptide" evidence="4">
    <location>
        <begin position="1"/>
        <end position="20"/>
    </location>
</feature>
<evidence type="ECO:0000313" key="7">
    <source>
        <dbReference type="Proteomes" id="UP001159427"/>
    </source>
</evidence>
<dbReference type="InterPro" id="IPR001283">
    <property type="entry name" value="CRISP-related"/>
</dbReference>
<dbReference type="PROSITE" id="PS01009">
    <property type="entry name" value="CRISP_1"/>
    <property type="match status" value="1"/>
</dbReference>
<dbReference type="Gene3D" id="1.10.10.1940">
    <property type="match status" value="1"/>
</dbReference>
<dbReference type="Pfam" id="PF01549">
    <property type="entry name" value="ShK"/>
    <property type="match status" value="4"/>
</dbReference>
<dbReference type="Proteomes" id="UP001159427">
    <property type="component" value="Unassembled WGS sequence"/>
</dbReference>
<dbReference type="InterPro" id="IPR014044">
    <property type="entry name" value="CAP_dom"/>
</dbReference>
<comment type="caution">
    <text evidence="2">Lacks conserved residue(s) required for the propagation of feature annotation.</text>
</comment>
<evidence type="ECO:0000256" key="3">
    <source>
        <dbReference type="SAM" id="MobiDB-lite"/>
    </source>
</evidence>
<dbReference type="PRINTS" id="PR00837">
    <property type="entry name" value="V5TPXLIKE"/>
</dbReference>
<keyword evidence="7" id="KW-1185">Reference proteome</keyword>
<evidence type="ECO:0000256" key="2">
    <source>
        <dbReference type="PROSITE-ProRule" id="PRU01005"/>
    </source>
</evidence>
<feature type="domain" description="ShKT" evidence="5">
    <location>
        <begin position="392"/>
        <end position="429"/>
    </location>
</feature>
<feature type="region of interest" description="Disordered" evidence="3">
    <location>
        <begin position="363"/>
        <end position="386"/>
    </location>
</feature>
<keyword evidence="4" id="KW-0732">Signal</keyword>
<dbReference type="SMART" id="SM00254">
    <property type="entry name" value="ShKT"/>
    <property type="match status" value="4"/>
</dbReference>
<dbReference type="InterPro" id="IPR035940">
    <property type="entry name" value="CAP_sf"/>
</dbReference>
<proteinExistence type="predicted"/>
<evidence type="ECO:0000256" key="4">
    <source>
        <dbReference type="SAM" id="SignalP"/>
    </source>
</evidence>
<sequence length="503" mass="57047">MMKSLVCLFLWFSTLQISTSKRGPIAPQPGDFVTCRLSDDLKEKFLDLHNTLRGQVQPSAADMEYLEWNDDLGNLAQMWSDQCEWMHGFTKFGAWHPNVAFRSKTVGQNLAREWGKWIDNKNAGPEDSVRRWFNERDYYSFGKFAYPMPQSMCTRKPCGHYTQVVWASSKKLGCAFKWCDKYFGTPHPWVPGETVVTCDYYPSGNVVGQFPYTPGPPCSKCASGKGWCYKNLCRECKDFSPKCGGTYTKGMCLSHKDLMEKRCPQMCNMCKCQLQCKNGGQIDRKTCTCTCYGKWKGSDCTEKICDQGWYGKNCEKKCMDKVETSTCKWRVQNGHACSLGYMKYECFKTCVCDLMPTPQPKTRPTVVTQPTPTTPPALTHPIPTKSPSTTECKDTCTLHCEFWAGLGECKKHADWMRSKCMKSCGVCTCQDVYNTAQCRGWAATGECKKNSLWMEVNCPKSCLVCDCHDQNTKCGGWVKSGLCDSGKYITWMHKNCKKGCKKC</sequence>
<dbReference type="InterPro" id="IPR018244">
    <property type="entry name" value="Allrgn_V5/Tpx1_CS"/>
</dbReference>
<gene>
    <name evidence="6" type="ORF">PEVE_00013364</name>
</gene>
<protein>
    <recommendedName>
        <fullName evidence="5">ShKT domain-containing protein</fullName>
    </recommendedName>
</protein>
<reference evidence="6 7" key="1">
    <citation type="submission" date="2022-05" db="EMBL/GenBank/DDBJ databases">
        <authorList>
            <consortium name="Genoscope - CEA"/>
            <person name="William W."/>
        </authorList>
    </citation>
    <scope>NUCLEOTIDE SEQUENCE [LARGE SCALE GENOMIC DNA]</scope>
</reference>